<dbReference type="InterPro" id="IPR039425">
    <property type="entry name" value="RNA_pol_sigma-70-like"/>
</dbReference>
<evidence type="ECO:0008006" key="9">
    <source>
        <dbReference type="Google" id="ProtNLM"/>
    </source>
</evidence>
<comment type="similarity">
    <text evidence="1">Belongs to the sigma-70 factor family. ECF subfamily.</text>
</comment>
<dbReference type="InterPro" id="IPR007627">
    <property type="entry name" value="RNA_pol_sigma70_r2"/>
</dbReference>
<evidence type="ECO:0000256" key="2">
    <source>
        <dbReference type="ARBA" id="ARBA00023015"/>
    </source>
</evidence>
<proteinExistence type="inferred from homology"/>
<gene>
    <name evidence="8" type="ORF">S12H4_36834</name>
</gene>
<dbReference type="SUPFAM" id="SSF88659">
    <property type="entry name" value="Sigma3 and sigma4 domains of RNA polymerase sigma factors"/>
    <property type="match status" value="1"/>
</dbReference>
<dbReference type="Gene3D" id="1.10.1740.10">
    <property type="match status" value="1"/>
</dbReference>
<dbReference type="Pfam" id="PF08281">
    <property type="entry name" value="Sigma70_r4_2"/>
    <property type="match status" value="1"/>
</dbReference>
<dbReference type="EMBL" id="BARW01021993">
    <property type="protein sequence ID" value="GAI94358.1"/>
    <property type="molecule type" value="Genomic_DNA"/>
</dbReference>
<dbReference type="GO" id="GO:0006352">
    <property type="term" value="P:DNA-templated transcription initiation"/>
    <property type="evidence" value="ECO:0007669"/>
    <property type="project" value="InterPro"/>
</dbReference>
<keyword evidence="4" id="KW-0238">DNA-binding</keyword>
<dbReference type="InterPro" id="IPR000838">
    <property type="entry name" value="RNA_pol_sigma70_ECF_CS"/>
</dbReference>
<evidence type="ECO:0000259" key="6">
    <source>
        <dbReference type="Pfam" id="PF04542"/>
    </source>
</evidence>
<evidence type="ECO:0000256" key="1">
    <source>
        <dbReference type="ARBA" id="ARBA00010641"/>
    </source>
</evidence>
<dbReference type="InterPro" id="IPR013249">
    <property type="entry name" value="RNA_pol_sigma70_r4_t2"/>
</dbReference>
<organism evidence="8">
    <name type="scientific">marine sediment metagenome</name>
    <dbReference type="NCBI Taxonomy" id="412755"/>
    <lineage>
        <taxon>unclassified sequences</taxon>
        <taxon>metagenomes</taxon>
        <taxon>ecological metagenomes</taxon>
    </lineage>
</organism>
<dbReference type="SUPFAM" id="SSF88946">
    <property type="entry name" value="Sigma2 domain of RNA polymerase sigma factors"/>
    <property type="match status" value="1"/>
</dbReference>
<evidence type="ECO:0000256" key="3">
    <source>
        <dbReference type="ARBA" id="ARBA00023082"/>
    </source>
</evidence>
<dbReference type="Pfam" id="PF04542">
    <property type="entry name" value="Sigma70_r2"/>
    <property type="match status" value="1"/>
</dbReference>
<dbReference type="PROSITE" id="PS01063">
    <property type="entry name" value="SIGMA70_ECF"/>
    <property type="match status" value="1"/>
</dbReference>
<evidence type="ECO:0000259" key="7">
    <source>
        <dbReference type="Pfam" id="PF08281"/>
    </source>
</evidence>
<dbReference type="InterPro" id="IPR014284">
    <property type="entry name" value="RNA_pol_sigma-70_dom"/>
</dbReference>
<dbReference type="AlphaFoldDB" id="X1SN33"/>
<reference evidence="8" key="1">
    <citation type="journal article" date="2014" name="Front. Microbiol.">
        <title>High frequency of phylogenetically diverse reductive dehalogenase-homologous genes in deep subseafloor sedimentary metagenomes.</title>
        <authorList>
            <person name="Kawai M."/>
            <person name="Futagami T."/>
            <person name="Toyoda A."/>
            <person name="Takaki Y."/>
            <person name="Nishi S."/>
            <person name="Hori S."/>
            <person name="Arai W."/>
            <person name="Tsubouchi T."/>
            <person name="Morono Y."/>
            <person name="Uchiyama I."/>
            <person name="Ito T."/>
            <person name="Fujiyama A."/>
            <person name="Inagaki F."/>
            <person name="Takami H."/>
        </authorList>
    </citation>
    <scope>NUCLEOTIDE SEQUENCE</scope>
    <source>
        <strain evidence="8">Expedition CK06-06</strain>
    </source>
</reference>
<protein>
    <recommendedName>
        <fullName evidence="9">RNA polymerase sigma factor</fullName>
    </recommendedName>
</protein>
<accession>X1SN33</accession>
<evidence type="ECO:0000313" key="8">
    <source>
        <dbReference type="EMBL" id="GAI94358.1"/>
    </source>
</evidence>
<evidence type="ECO:0000256" key="5">
    <source>
        <dbReference type="ARBA" id="ARBA00023163"/>
    </source>
</evidence>
<dbReference type="InterPro" id="IPR036388">
    <property type="entry name" value="WH-like_DNA-bd_sf"/>
</dbReference>
<dbReference type="PANTHER" id="PTHR43133">
    <property type="entry name" value="RNA POLYMERASE ECF-TYPE SIGMA FACTO"/>
    <property type="match status" value="1"/>
</dbReference>
<name>X1SN33_9ZZZZ</name>
<dbReference type="GO" id="GO:0003677">
    <property type="term" value="F:DNA binding"/>
    <property type="evidence" value="ECO:0007669"/>
    <property type="project" value="UniProtKB-KW"/>
</dbReference>
<comment type="caution">
    <text evidence="8">The sequence shown here is derived from an EMBL/GenBank/DDBJ whole genome shotgun (WGS) entry which is preliminary data.</text>
</comment>
<feature type="domain" description="RNA polymerase sigma factor 70 region 4 type 2" evidence="7">
    <location>
        <begin position="123"/>
        <end position="173"/>
    </location>
</feature>
<evidence type="ECO:0000256" key="4">
    <source>
        <dbReference type="ARBA" id="ARBA00023125"/>
    </source>
</evidence>
<dbReference type="Gene3D" id="1.10.10.10">
    <property type="entry name" value="Winged helix-like DNA-binding domain superfamily/Winged helix DNA-binding domain"/>
    <property type="match status" value="1"/>
</dbReference>
<dbReference type="NCBIfam" id="TIGR02937">
    <property type="entry name" value="sigma70-ECF"/>
    <property type="match status" value="1"/>
</dbReference>
<keyword evidence="5" id="KW-0804">Transcription</keyword>
<keyword evidence="3" id="KW-0731">Sigma factor</keyword>
<dbReference type="PANTHER" id="PTHR43133:SF8">
    <property type="entry name" value="RNA POLYMERASE SIGMA FACTOR HI_1459-RELATED"/>
    <property type="match status" value="1"/>
</dbReference>
<keyword evidence="2" id="KW-0805">Transcription regulation</keyword>
<dbReference type="InterPro" id="IPR013325">
    <property type="entry name" value="RNA_pol_sigma_r2"/>
</dbReference>
<feature type="domain" description="RNA polymerase sigma-70 region 2" evidence="6">
    <location>
        <begin position="26"/>
        <end position="93"/>
    </location>
</feature>
<dbReference type="InterPro" id="IPR013324">
    <property type="entry name" value="RNA_pol_sigma_r3/r4-like"/>
</dbReference>
<dbReference type="GO" id="GO:0016987">
    <property type="term" value="F:sigma factor activity"/>
    <property type="evidence" value="ECO:0007669"/>
    <property type="project" value="UniProtKB-KW"/>
</dbReference>
<sequence length="185" mass="21361">MTYDKSNDTELMTRLAKGDMAALGDLVRRHQDKVLSLSYRVLGDWHRAEDVAQETFLRVYRAAKHYKPKAKFMTWLYRIVINLCFDEQRKRAKAATPLEDVNPAVLAESDCNAAERKEVVESVKMAVNELPERQRLAVILHRYDGLSHAEIGEVTGWTKSAVESLLVRAYANLREKLNKMKYFDE</sequence>
<dbReference type="CDD" id="cd06171">
    <property type="entry name" value="Sigma70_r4"/>
    <property type="match status" value="1"/>
</dbReference>